<comment type="cofactor">
    <cofactor evidence="8">
        <name>Mn(2+)</name>
        <dbReference type="ChEBI" id="CHEBI:29035"/>
    </cofactor>
    <cofactor evidence="8">
        <name>Mg(2+)</name>
        <dbReference type="ChEBI" id="CHEBI:18420"/>
    </cofactor>
    <text evidence="8">Manganese or magnesium. Binds 1 divalent metal ion per monomer in the absence of substrate. May bind a second metal ion after substrate binding.</text>
</comment>
<comment type="similarity">
    <text evidence="3">Belongs to the RNase HII family. Eukaryotic subfamily.</text>
</comment>
<feature type="binding site" evidence="8">
    <location>
        <position position="60"/>
    </location>
    <ligand>
        <name>a divalent metal cation</name>
        <dbReference type="ChEBI" id="CHEBI:60240"/>
    </ligand>
</feature>
<dbReference type="Proteomes" id="UP000799429">
    <property type="component" value="Unassembled WGS sequence"/>
</dbReference>
<evidence type="ECO:0000256" key="6">
    <source>
        <dbReference type="ARBA" id="ARBA00022759"/>
    </source>
</evidence>
<evidence type="ECO:0000313" key="12">
    <source>
        <dbReference type="Proteomes" id="UP000799429"/>
    </source>
</evidence>
<dbReference type="OrthoDB" id="7462577at2759"/>
<gene>
    <name evidence="11" type="ORF">M501DRAFT_1007003</name>
</gene>
<dbReference type="GO" id="GO:0004523">
    <property type="term" value="F:RNA-DNA hybrid ribonuclease activity"/>
    <property type="evidence" value="ECO:0007669"/>
    <property type="project" value="UniProtKB-UniRule"/>
</dbReference>
<dbReference type="FunFam" id="3.30.420.10:FF:000016">
    <property type="entry name" value="Ribonuclease"/>
    <property type="match status" value="1"/>
</dbReference>
<dbReference type="FunFam" id="1.10.10.460:FF:000001">
    <property type="entry name" value="Ribonuclease"/>
    <property type="match status" value="1"/>
</dbReference>
<proteinExistence type="inferred from homology"/>
<name>A0A9P4S711_9PEZI</name>
<evidence type="ECO:0000313" key="11">
    <source>
        <dbReference type="EMBL" id="KAF2837124.1"/>
    </source>
</evidence>
<dbReference type="InterPro" id="IPR001352">
    <property type="entry name" value="RNase_HII/HIII"/>
</dbReference>
<comment type="catalytic activity">
    <reaction evidence="1 8 9">
        <text>Endonucleolytic cleavage to 5'-phosphomonoester.</text>
        <dbReference type="EC" id="3.1.26.4"/>
    </reaction>
</comment>
<evidence type="ECO:0000256" key="4">
    <source>
        <dbReference type="ARBA" id="ARBA00022722"/>
    </source>
</evidence>
<feature type="domain" description="RNase H type-2" evidence="10">
    <location>
        <begin position="54"/>
        <end position="287"/>
    </location>
</feature>
<organism evidence="11 12">
    <name type="scientific">Patellaria atrata CBS 101060</name>
    <dbReference type="NCBI Taxonomy" id="1346257"/>
    <lineage>
        <taxon>Eukaryota</taxon>
        <taxon>Fungi</taxon>
        <taxon>Dikarya</taxon>
        <taxon>Ascomycota</taxon>
        <taxon>Pezizomycotina</taxon>
        <taxon>Dothideomycetes</taxon>
        <taxon>Dothideomycetes incertae sedis</taxon>
        <taxon>Patellariales</taxon>
        <taxon>Patellariaceae</taxon>
        <taxon>Patellaria</taxon>
    </lineage>
</organism>
<dbReference type="NCBIfam" id="TIGR00729">
    <property type="entry name" value="ribonuclease HII"/>
    <property type="match status" value="1"/>
</dbReference>
<dbReference type="InterPro" id="IPR036397">
    <property type="entry name" value="RNaseH_sf"/>
</dbReference>
<evidence type="ECO:0000256" key="1">
    <source>
        <dbReference type="ARBA" id="ARBA00000077"/>
    </source>
</evidence>
<dbReference type="PANTHER" id="PTHR10954:SF7">
    <property type="entry name" value="RIBONUCLEASE H2 SUBUNIT A"/>
    <property type="match status" value="1"/>
</dbReference>
<dbReference type="InterPro" id="IPR024567">
    <property type="entry name" value="RNase_HII/HIII_dom"/>
</dbReference>
<keyword evidence="5 8" id="KW-0479">Metal-binding</keyword>
<feature type="binding site" evidence="8">
    <location>
        <position position="61"/>
    </location>
    <ligand>
        <name>a divalent metal cation</name>
        <dbReference type="ChEBI" id="CHEBI:60240"/>
    </ligand>
</feature>
<dbReference type="GO" id="GO:0003723">
    <property type="term" value="F:RNA binding"/>
    <property type="evidence" value="ECO:0007669"/>
    <property type="project" value="UniProtKB-UniRule"/>
</dbReference>
<accession>A0A9P4S711</accession>
<dbReference type="Pfam" id="PF01351">
    <property type="entry name" value="RNase_HII"/>
    <property type="match status" value="1"/>
</dbReference>
<comment type="function">
    <text evidence="9">Endonuclease that specifically degrades the RNA of RNA-DNA hybrids.</text>
</comment>
<dbReference type="SUPFAM" id="SSF53098">
    <property type="entry name" value="Ribonuclease H-like"/>
    <property type="match status" value="1"/>
</dbReference>
<keyword evidence="7 8" id="KW-0378">Hydrolase</keyword>
<dbReference type="CDD" id="cd07181">
    <property type="entry name" value="RNase_HII_eukaryota_like"/>
    <property type="match status" value="1"/>
</dbReference>
<comment type="cofactor">
    <cofactor evidence="2">
        <name>Mg(2+)</name>
        <dbReference type="ChEBI" id="CHEBI:18420"/>
    </cofactor>
</comment>
<evidence type="ECO:0000256" key="7">
    <source>
        <dbReference type="ARBA" id="ARBA00022801"/>
    </source>
</evidence>
<evidence type="ECO:0000259" key="10">
    <source>
        <dbReference type="PROSITE" id="PS51975"/>
    </source>
</evidence>
<dbReference type="GO" id="GO:0046872">
    <property type="term" value="F:metal ion binding"/>
    <property type="evidence" value="ECO:0007669"/>
    <property type="project" value="UniProtKB-KW"/>
</dbReference>
<dbReference type="EC" id="3.1.26.4" evidence="9"/>
<dbReference type="AlphaFoldDB" id="A0A9P4S711"/>
<dbReference type="PROSITE" id="PS51975">
    <property type="entry name" value="RNASE_H_2"/>
    <property type="match status" value="1"/>
</dbReference>
<keyword evidence="12" id="KW-1185">Reference proteome</keyword>
<dbReference type="Gene3D" id="3.30.420.10">
    <property type="entry name" value="Ribonuclease H-like superfamily/Ribonuclease H"/>
    <property type="match status" value="1"/>
</dbReference>
<dbReference type="InterPro" id="IPR023160">
    <property type="entry name" value="RNase_HII_hlx-loop-hlx_cap_dom"/>
</dbReference>
<dbReference type="EMBL" id="MU006101">
    <property type="protein sequence ID" value="KAF2837124.1"/>
    <property type="molecule type" value="Genomic_DNA"/>
</dbReference>
<keyword evidence="6 8" id="KW-0255">Endonuclease</keyword>
<dbReference type="InterPro" id="IPR004649">
    <property type="entry name" value="RNase_H2_suA"/>
</dbReference>
<evidence type="ECO:0000256" key="3">
    <source>
        <dbReference type="ARBA" id="ARBA00007058"/>
    </source>
</evidence>
<dbReference type="GO" id="GO:0043137">
    <property type="term" value="P:DNA replication, removal of RNA primer"/>
    <property type="evidence" value="ECO:0007669"/>
    <property type="project" value="TreeGrafter"/>
</dbReference>
<dbReference type="PANTHER" id="PTHR10954">
    <property type="entry name" value="RIBONUCLEASE H2 SUBUNIT A"/>
    <property type="match status" value="1"/>
</dbReference>
<reference evidence="11" key="1">
    <citation type="journal article" date="2020" name="Stud. Mycol.">
        <title>101 Dothideomycetes genomes: a test case for predicting lifestyles and emergence of pathogens.</title>
        <authorList>
            <person name="Haridas S."/>
            <person name="Albert R."/>
            <person name="Binder M."/>
            <person name="Bloem J."/>
            <person name="Labutti K."/>
            <person name="Salamov A."/>
            <person name="Andreopoulos B."/>
            <person name="Baker S."/>
            <person name="Barry K."/>
            <person name="Bills G."/>
            <person name="Bluhm B."/>
            <person name="Cannon C."/>
            <person name="Castanera R."/>
            <person name="Culley D."/>
            <person name="Daum C."/>
            <person name="Ezra D."/>
            <person name="Gonzalez J."/>
            <person name="Henrissat B."/>
            <person name="Kuo A."/>
            <person name="Liang C."/>
            <person name="Lipzen A."/>
            <person name="Lutzoni F."/>
            <person name="Magnuson J."/>
            <person name="Mondo S."/>
            <person name="Nolan M."/>
            <person name="Ohm R."/>
            <person name="Pangilinan J."/>
            <person name="Park H.-J."/>
            <person name="Ramirez L."/>
            <person name="Alfaro M."/>
            <person name="Sun H."/>
            <person name="Tritt A."/>
            <person name="Yoshinaga Y."/>
            <person name="Zwiers L.-H."/>
            <person name="Turgeon B."/>
            <person name="Goodwin S."/>
            <person name="Spatafora J."/>
            <person name="Crous P."/>
            <person name="Grigoriev I."/>
        </authorList>
    </citation>
    <scope>NUCLEOTIDE SEQUENCE</scope>
    <source>
        <strain evidence="11">CBS 101060</strain>
    </source>
</reference>
<sequence length="335" mass="37376">MDETMTEVVDMSQETPAEDVFKAPSILLEDILMGHSYAHYSPVPAVLKEDMMTECVLGVDEAGRGPVLGPMVYGVFYLPLSTEQPLLVDTHHFDDSKVLTPAVRSDLMEKLCTTDTDLYKTCGWATKVMSARDISAGMLKPIATYNLNAQAMDATIELIRGVFALGINVKHIYIDTIGRPEVYQRKLERIFPNVEITVAKKADSLYPCVSAASVCAKVTRDAALEVAYETYTENSSIITINGWGSGYPSDSRCVNWLKQNIDPVFGWGSECRFSWGTSKDILEGKGSDLRVDWPDMDDDNGTKMTDFFTFSTEEREQEGDELSKWYGRRVTEGVF</sequence>
<protein>
    <recommendedName>
        <fullName evidence="9">Ribonuclease</fullName>
        <ecNumber evidence="9">3.1.26.4</ecNumber>
    </recommendedName>
</protein>
<evidence type="ECO:0000256" key="8">
    <source>
        <dbReference type="PROSITE-ProRule" id="PRU01319"/>
    </source>
</evidence>
<dbReference type="GO" id="GO:0006298">
    <property type="term" value="P:mismatch repair"/>
    <property type="evidence" value="ECO:0007669"/>
    <property type="project" value="TreeGrafter"/>
</dbReference>
<dbReference type="GO" id="GO:0032299">
    <property type="term" value="C:ribonuclease H2 complex"/>
    <property type="evidence" value="ECO:0007669"/>
    <property type="project" value="TreeGrafter"/>
</dbReference>
<evidence type="ECO:0000256" key="2">
    <source>
        <dbReference type="ARBA" id="ARBA00001946"/>
    </source>
</evidence>
<comment type="caution">
    <text evidence="11">The sequence shown here is derived from an EMBL/GenBank/DDBJ whole genome shotgun (WGS) entry which is preliminary data.</text>
</comment>
<evidence type="ECO:0000256" key="5">
    <source>
        <dbReference type="ARBA" id="ARBA00022723"/>
    </source>
</evidence>
<keyword evidence="4 8" id="KW-0540">Nuclease</keyword>
<evidence type="ECO:0000256" key="9">
    <source>
        <dbReference type="RuleBase" id="RU003515"/>
    </source>
</evidence>
<dbReference type="Gene3D" id="1.10.10.460">
    <property type="entry name" value="Ribonuclease hii. Domain 2"/>
    <property type="match status" value="1"/>
</dbReference>
<dbReference type="InterPro" id="IPR012337">
    <property type="entry name" value="RNaseH-like_sf"/>
</dbReference>
<feature type="binding site" evidence="8">
    <location>
        <position position="175"/>
    </location>
    <ligand>
        <name>a divalent metal cation</name>
        <dbReference type="ChEBI" id="CHEBI:60240"/>
    </ligand>
</feature>